<keyword evidence="7" id="KW-0378">Hydrolase</keyword>
<evidence type="ECO:0000256" key="10">
    <source>
        <dbReference type="ARBA" id="ARBA00023049"/>
    </source>
</evidence>
<keyword evidence="4 14" id="KW-0645">Protease</keyword>
<dbReference type="Proteomes" id="UP001529340">
    <property type="component" value="Unassembled WGS sequence"/>
</dbReference>
<evidence type="ECO:0000259" key="13">
    <source>
        <dbReference type="Pfam" id="PF02163"/>
    </source>
</evidence>
<evidence type="ECO:0000256" key="8">
    <source>
        <dbReference type="ARBA" id="ARBA00022833"/>
    </source>
</evidence>
<keyword evidence="8" id="KW-0862">Zinc</keyword>
<organism evidence="14 15">
    <name type="scientific">Amedibacillus dolichus</name>
    <dbReference type="NCBI Taxonomy" id="31971"/>
    <lineage>
        <taxon>Bacteria</taxon>
        <taxon>Bacillati</taxon>
        <taxon>Bacillota</taxon>
        <taxon>Erysipelotrichia</taxon>
        <taxon>Erysipelotrichales</taxon>
        <taxon>Erysipelotrichaceae</taxon>
        <taxon>Amedibacillus</taxon>
    </lineage>
</organism>
<dbReference type="RefSeq" id="WP_289608226.1">
    <property type="nucleotide sequence ID" value="NZ_JAUDCG010000044.1"/>
</dbReference>
<comment type="similarity">
    <text evidence="3">Belongs to the peptidase M50B family.</text>
</comment>
<keyword evidence="5 12" id="KW-0812">Transmembrane</keyword>
<keyword evidence="10" id="KW-0482">Metalloprotease</keyword>
<accession>A0ABT7UFP1</accession>
<sequence>MIRLRFFAGWAIMLLFVWQSGYWKVLLAVFAMMSLHEGAHALCACLLGCPVSGFDIYPFGFCARMETMGYGSVYREMVILVVGPMMHLLYPAILHLLAAGGAISVSFCEYLGMMNRSILLFNLLPILPLDGGRLLSSFVHLCVPYARAQRLSLLVSASVIALVALAGWMPGIAGTLTLLVLGVRTLRQRTQLPIDRLRFYRYRQAHPFYGRSCIHAHQDLYRMRTNYIREGSRVLSEVQWLRRFFG</sequence>
<evidence type="ECO:0000313" key="14">
    <source>
        <dbReference type="EMBL" id="MDM8157783.1"/>
    </source>
</evidence>
<dbReference type="InterPro" id="IPR008915">
    <property type="entry name" value="Peptidase_M50"/>
</dbReference>
<evidence type="ECO:0000256" key="2">
    <source>
        <dbReference type="ARBA" id="ARBA00004141"/>
    </source>
</evidence>
<dbReference type="PANTHER" id="PTHR39188">
    <property type="entry name" value="MEMBRANE-ASSOCIATED ZINC METALLOPROTEASE M50B"/>
    <property type="match status" value="1"/>
</dbReference>
<evidence type="ECO:0000256" key="11">
    <source>
        <dbReference type="ARBA" id="ARBA00023136"/>
    </source>
</evidence>
<comment type="cofactor">
    <cofactor evidence="1">
        <name>Zn(2+)</name>
        <dbReference type="ChEBI" id="CHEBI:29105"/>
    </cofactor>
</comment>
<reference evidence="14" key="2">
    <citation type="submission" date="2023-06" db="EMBL/GenBank/DDBJ databases">
        <authorList>
            <person name="Zeman M."/>
            <person name="Kubasova T."/>
            <person name="Jahodarova E."/>
            <person name="Nykrynova M."/>
            <person name="Rychlik I."/>
        </authorList>
    </citation>
    <scope>NUCLEOTIDE SEQUENCE</scope>
    <source>
        <strain evidence="14">ET39</strain>
    </source>
</reference>
<feature type="transmembrane region" description="Helical" evidence="12">
    <location>
        <begin position="39"/>
        <end position="61"/>
    </location>
</feature>
<feature type="domain" description="Peptidase M50" evidence="13">
    <location>
        <begin position="104"/>
        <end position="160"/>
    </location>
</feature>
<keyword evidence="6" id="KW-0479">Metal-binding</keyword>
<evidence type="ECO:0000256" key="1">
    <source>
        <dbReference type="ARBA" id="ARBA00001947"/>
    </source>
</evidence>
<name>A0ABT7UFP1_9FIRM</name>
<evidence type="ECO:0000256" key="9">
    <source>
        <dbReference type="ARBA" id="ARBA00022989"/>
    </source>
</evidence>
<gene>
    <name evidence="14" type="ORF">QUV96_09050</name>
</gene>
<evidence type="ECO:0000256" key="3">
    <source>
        <dbReference type="ARBA" id="ARBA00007931"/>
    </source>
</evidence>
<dbReference type="Pfam" id="PF02163">
    <property type="entry name" value="Peptidase_M50"/>
    <property type="match status" value="1"/>
</dbReference>
<feature type="transmembrane region" description="Helical" evidence="12">
    <location>
        <begin position="7"/>
        <end position="33"/>
    </location>
</feature>
<evidence type="ECO:0000256" key="12">
    <source>
        <dbReference type="SAM" id="Phobius"/>
    </source>
</evidence>
<dbReference type="PANTHER" id="PTHR39188:SF3">
    <property type="entry name" value="STAGE IV SPORULATION PROTEIN FB"/>
    <property type="match status" value="1"/>
</dbReference>
<evidence type="ECO:0000313" key="15">
    <source>
        <dbReference type="Proteomes" id="UP001529340"/>
    </source>
</evidence>
<proteinExistence type="inferred from homology"/>
<keyword evidence="11 12" id="KW-0472">Membrane</keyword>
<dbReference type="EMBL" id="JAUDCG010000044">
    <property type="protein sequence ID" value="MDM8157783.1"/>
    <property type="molecule type" value="Genomic_DNA"/>
</dbReference>
<dbReference type="GO" id="GO:0008233">
    <property type="term" value="F:peptidase activity"/>
    <property type="evidence" value="ECO:0007669"/>
    <property type="project" value="UniProtKB-KW"/>
</dbReference>
<comment type="caution">
    <text evidence="14">The sequence shown here is derived from an EMBL/GenBank/DDBJ whole genome shotgun (WGS) entry which is preliminary data.</text>
</comment>
<evidence type="ECO:0000256" key="7">
    <source>
        <dbReference type="ARBA" id="ARBA00022801"/>
    </source>
</evidence>
<reference evidence="14" key="1">
    <citation type="submission" date="2023-06" db="EMBL/GenBank/DDBJ databases">
        <title>Identification and characterization of horizontal gene transfer across gut microbiota members of farm animals based on homology search.</title>
        <authorList>
            <person name="Schwarzerova J."/>
            <person name="Nykrynova M."/>
            <person name="Jureckova K."/>
            <person name="Cejkova D."/>
            <person name="Rychlik I."/>
        </authorList>
    </citation>
    <scope>NUCLEOTIDE SEQUENCE</scope>
    <source>
        <strain evidence="14">ET39</strain>
    </source>
</reference>
<comment type="subcellular location">
    <subcellularLocation>
        <location evidence="2">Membrane</location>
        <topology evidence="2">Multi-pass membrane protein</topology>
    </subcellularLocation>
</comment>
<evidence type="ECO:0000256" key="6">
    <source>
        <dbReference type="ARBA" id="ARBA00022723"/>
    </source>
</evidence>
<evidence type="ECO:0000256" key="4">
    <source>
        <dbReference type="ARBA" id="ARBA00022670"/>
    </source>
</evidence>
<keyword evidence="15" id="KW-1185">Reference proteome</keyword>
<feature type="transmembrane region" description="Helical" evidence="12">
    <location>
        <begin position="153"/>
        <end position="181"/>
    </location>
</feature>
<keyword evidence="9 12" id="KW-1133">Transmembrane helix</keyword>
<protein>
    <submittedName>
        <fullName evidence="14">Site-2 protease family protein</fullName>
    </submittedName>
</protein>
<dbReference type="GO" id="GO:0006508">
    <property type="term" value="P:proteolysis"/>
    <property type="evidence" value="ECO:0007669"/>
    <property type="project" value="UniProtKB-KW"/>
</dbReference>
<evidence type="ECO:0000256" key="5">
    <source>
        <dbReference type="ARBA" id="ARBA00022692"/>
    </source>
</evidence>